<evidence type="ECO:0000256" key="6">
    <source>
        <dbReference type="ARBA" id="ARBA00023136"/>
    </source>
</evidence>
<dbReference type="SUPFAM" id="SSF161098">
    <property type="entry name" value="MetI-like"/>
    <property type="match status" value="1"/>
</dbReference>
<dbReference type="Pfam" id="PF00528">
    <property type="entry name" value="BPD_transp_1"/>
    <property type="match status" value="1"/>
</dbReference>
<dbReference type="Proteomes" id="UP001229346">
    <property type="component" value="Unassembled WGS sequence"/>
</dbReference>
<comment type="similarity">
    <text evidence="7">Belongs to the binding-protein-dependent transport system permease family.</text>
</comment>
<comment type="caution">
    <text evidence="9">The sequence shown here is derived from an EMBL/GenBank/DDBJ whole genome shotgun (WGS) entry which is preliminary data.</text>
</comment>
<dbReference type="InterPro" id="IPR035906">
    <property type="entry name" value="MetI-like_sf"/>
</dbReference>
<evidence type="ECO:0000256" key="4">
    <source>
        <dbReference type="ARBA" id="ARBA00022692"/>
    </source>
</evidence>
<keyword evidence="3" id="KW-1003">Cell membrane</keyword>
<proteinExistence type="inferred from homology"/>
<protein>
    <submittedName>
        <fullName evidence="9">Aldouronate transport system permease protein</fullName>
    </submittedName>
</protein>
<dbReference type="EMBL" id="JAUSSU010000006">
    <property type="protein sequence ID" value="MDQ0113790.1"/>
    <property type="molecule type" value="Genomic_DNA"/>
</dbReference>
<dbReference type="CDD" id="cd06261">
    <property type="entry name" value="TM_PBP2"/>
    <property type="match status" value="1"/>
</dbReference>
<evidence type="ECO:0000259" key="8">
    <source>
        <dbReference type="PROSITE" id="PS50928"/>
    </source>
</evidence>
<keyword evidence="2 7" id="KW-0813">Transport</keyword>
<evidence type="ECO:0000256" key="3">
    <source>
        <dbReference type="ARBA" id="ARBA00022475"/>
    </source>
</evidence>
<comment type="subcellular location">
    <subcellularLocation>
        <location evidence="1 7">Cell membrane</location>
        <topology evidence="1 7">Multi-pass membrane protein</topology>
    </subcellularLocation>
</comment>
<evidence type="ECO:0000256" key="7">
    <source>
        <dbReference type="RuleBase" id="RU363032"/>
    </source>
</evidence>
<dbReference type="PANTHER" id="PTHR43227:SF11">
    <property type="entry name" value="BLL4140 PROTEIN"/>
    <property type="match status" value="1"/>
</dbReference>
<evidence type="ECO:0000256" key="2">
    <source>
        <dbReference type="ARBA" id="ARBA00022448"/>
    </source>
</evidence>
<keyword evidence="10" id="KW-1185">Reference proteome</keyword>
<gene>
    <name evidence="9" type="ORF">J2T15_003233</name>
</gene>
<dbReference type="PANTHER" id="PTHR43227">
    <property type="entry name" value="BLL4140 PROTEIN"/>
    <property type="match status" value="1"/>
</dbReference>
<accession>A0ABT9U2E2</accession>
<feature type="domain" description="ABC transmembrane type-1" evidence="8">
    <location>
        <begin position="84"/>
        <end position="298"/>
    </location>
</feature>
<keyword evidence="4 7" id="KW-0812">Transmembrane</keyword>
<feature type="transmembrane region" description="Helical" evidence="7">
    <location>
        <begin position="224"/>
        <end position="245"/>
    </location>
</feature>
<keyword evidence="6 7" id="KW-0472">Membrane</keyword>
<organism evidence="9 10">
    <name type="scientific">Paenibacillus harenae</name>
    <dbReference type="NCBI Taxonomy" id="306543"/>
    <lineage>
        <taxon>Bacteria</taxon>
        <taxon>Bacillati</taxon>
        <taxon>Bacillota</taxon>
        <taxon>Bacilli</taxon>
        <taxon>Bacillales</taxon>
        <taxon>Paenibacillaceae</taxon>
        <taxon>Paenibacillus</taxon>
    </lineage>
</organism>
<sequence>MSTNLKNENVGVKRRGFKNPDVKHYWIMLVPAFVWLILFQIVPMFGIVMAFQDYNAGTGFLHSEFVGFEHFQYMFELNDARVALRNTVIIAFGKIICNLFIPLVFALLLNELRQKYLVKTIQTSVYLPYFLSWVILSGIVLQIFSINGPVNNLLEFMGLEPVLFFQKAELFRGFIIGSDVWKNFGFNAIIYLAALAGIDHTLYEAAVMDGAGRWRKMWHVTLPGIRSTIALLAILSLGGILDAGFDQVYNLYNPLVYSTGDIIDTFVYRAGLQGLDFSFGTAVGLLKSVVSFILITTGYWLARKLLGYRIF</sequence>
<evidence type="ECO:0000256" key="5">
    <source>
        <dbReference type="ARBA" id="ARBA00022989"/>
    </source>
</evidence>
<name>A0ABT9U2E2_PAEHA</name>
<evidence type="ECO:0000313" key="10">
    <source>
        <dbReference type="Proteomes" id="UP001229346"/>
    </source>
</evidence>
<reference evidence="9 10" key="1">
    <citation type="submission" date="2023-07" db="EMBL/GenBank/DDBJ databases">
        <title>Sorghum-associated microbial communities from plants grown in Nebraska, USA.</title>
        <authorList>
            <person name="Schachtman D."/>
        </authorList>
    </citation>
    <scope>NUCLEOTIDE SEQUENCE [LARGE SCALE GENOMIC DNA]</scope>
    <source>
        <strain evidence="9 10">CC482</strain>
    </source>
</reference>
<evidence type="ECO:0000256" key="1">
    <source>
        <dbReference type="ARBA" id="ARBA00004651"/>
    </source>
</evidence>
<evidence type="ECO:0000313" key="9">
    <source>
        <dbReference type="EMBL" id="MDQ0113790.1"/>
    </source>
</evidence>
<feature type="transmembrane region" description="Helical" evidence="7">
    <location>
        <begin position="130"/>
        <end position="150"/>
    </location>
</feature>
<dbReference type="Gene3D" id="1.10.3720.10">
    <property type="entry name" value="MetI-like"/>
    <property type="match status" value="1"/>
</dbReference>
<feature type="transmembrane region" description="Helical" evidence="7">
    <location>
        <begin position="277"/>
        <end position="302"/>
    </location>
</feature>
<feature type="transmembrane region" description="Helical" evidence="7">
    <location>
        <begin position="184"/>
        <end position="203"/>
    </location>
</feature>
<dbReference type="PROSITE" id="PS50928">
    <property type="entry name" value="ABC_TM1"/>
    <property type="match status" value="1"/>
</dbReference>
<feature type="transmembrane region" description="Helical" evidence="7">
    <location>
        <begin position="25"/>
        <end position="51"/>
    </location>
</feature>
<keyword evidence="5 7" id="KW-1133">Transmembrane helix</keyword>
<dbReference type="InterPro" id="IPR050809">
    <property type="entry name" value="UgpAE/MalFG_permease"/>
</dbReference>
<feature type="transmembrane region" description="Helical" evidence="7">
    <location>
        <begin position="88"/>
        <end position="109"/>
    </location>
</feature>
<dbReference type="InterPro" id="IPR000515">
    <property type="entry name" value="MetI-like"/>
</dbReference>